<evidence type="ECO:0000313" key="5">
    <source>
        <dbReference type="EMBL" id="RWY47456.1"/>
    </source>
</evidence>
<accession>A0A444MI66</accession>
<dbReference type="SUPFAM" id="SSF49464">
    <property type="entry name" value="Carboxypeptidase regulatory domain-like"/>
    <property type="match status" value="1"/>
</dbReference>
<dbReference type="PANTHER" id="PTHR40980">
    <property type="entry name" value="PLUG DOMAIN-CONTAINING PROTEIN"/>
    <property type="match status" value="1"/>
</dbReference>
<dbReference type="AlphaFoldDB" id="A0A444MI66"/>
<dbReference type="InterPro" id="IPR008969">
    <property type="entry name" value="CarboxyPept-like_regulatory"/>
</dbReference>
<dbReference type="PANTHER" id="PTHR40980:SF4">
    <property type="entry name" value="TONB-DEPENDENT RECEPTOR-LIKE BETA-BARREL DOMAIN-CONTAINING PROTEIN"/>
    <property type="match status" value="1"/>
</dbReference>
<keyword evidence="2" id="KW-0472">Membrane</keyword>
<dbReference type="OrthoDB" id="606851at2"/>
<feature type="domain" description="Outer membrane protein beta-barrel" evidence="4">
    <location>
        <begin position="382"/>
        <end position="783"/>
    </location>
</feature>
<dbReference type="GO" id="GO:0009279">
    <property type="term" value="C:cell outer membrane"/>
    <property type="evidence" value="ECO:0007669"/>
    <property type="project" value="UniProtKB-SubCell"/>
</dbReference>
<sequence length="803" mass="90656">MKLFCSGLILLWFYPVTLLGRFQQQFPPYNLSGTVTDKNKQPVKLVTMTLIPLQDTLRTIQTLSTADGTFELKGLKGGIYKLKASAIGFENSISEEFSLHGNLVQNMVLIARFEKLKEVVVTSRRGAIEVNNGKLVYNVEKSASASGSSAFDLLRRTPGVNVDQNDNLLLKGSSAVNVMMDGKMTYLSAQQLANMLKGMGGDNISRIEVSSTPSSQYDAAGNGGIINIITKKSNKPGYAINISSGIGAGRYLLNKHSVTGNIRTPKFNIYGNIGYDLQRNYFDRSNTNILTANGSPVTYSRHYPESYKTYYYSYKAGVDFYLTPKSTIGFGYTGFLDDWSKTNNGKTLLTNASGDLVGQVNNRIVSMEPYYNNVYNLNYSLKLDTLGKTVSADADYVNYSNNSDGFVGNQSFDPNNVALEPYQQLNYHQPNIITIRSVKTDWNLPNKKFKLKTGLKYAAINIDNDFKYDSLINNNTVYAPSLSDHFIYKEQIAATYLSASKQWKQTEIELGMRVEHTYTSANSVNAGTLIERKYTNFFPSVMISNNFGLNHKLSLSFTGRINRPNYADLNPVRFYSDKYSYYAGNPALVPEKAWITSLNYTFMDKYVVGLTYNRANNFISRSIKLDNVTGVLIAQNANFLHKERYDLLVVAPIKIRDFWELNATADVSYTKYPITQLYGSYTAKKINVDLILNQTVNLPKDFSFELLSHYTSPELYGIFVTRYYFQQDAGLKKTLLHNKLDLRLALSDIFHTNRFWGQSITNSLNYFYKSIPDSRRFYLTMTYHIGGKLDGGKSHKTEEQNRL</sequence>
<dbReference type="InterPro" id="IPR036942">
    <property type="entry name" value="Beta-barrel_TonB_sf"/>
</dbReference>
<dbReference type="Pfam" id="PF14905">
    <property type="entry name" value="OMP_b-brl_3"/>
    <property type="match status" value="1"/>
</dbReference>
<proteinExistence type="predicted"/>
<comment type="subcellular location">
    <subcellularLocation>
        <location evidence="1">Cell outer membrane</location>
    </subcellularLocation>
</comment>
<dbReference type="Pfam" id="PF13620">
    <property type="entry name" value="CarboxypepD_reg"/>
    <property type="match status" value="1"/>
</dbReference>
<evidence type="ECO:0000259" key="4">
    <source>
        <dbReference type="Pfam" id="PF14905"/>
    </source>
</evidence>
<comment type="caution">
    <text evidence="5">The sequence shown here is derived from an EMBL/GenBank/DDBJ whole genome shotgun (WGS) entry which is preliminary data.</text>
</comment>
<organism evidence="5 6">
    <name type="scientific">Mucilaginibacter gilvus</name>
    <dbReference type="NCBI Taxonomy" id="2305909"/>
    <lineage>
        <taxon>Bacteria</taxon>
        <taxon>Pseudomonadati</taxon>
        <taxon>Bacteroidota</taxon>
        <taxon>Sphingobacteriia</taxon>
        <taxon>Sphingobacteriales</taxon>
        <taxon>Sphingobacteriaceae</taxon>
        <taxon>Mucilaginibacter</taxon>
    </lineage>
</organism>
<evidence type="ECO:0000313" key="6">
    <source>
        <dbReference type="Proteomes" id="UP000286701"/>
    </source>
</evidence>
<reference evidence="5 6" key="1">
    <citation type="submission" date="2019-01" db="EMBL/GenBank/DDBJ databases">
        <title>Mucilaginibacter antarcticum sp. nov., isolated from antarctic soil.</title>
        <authorList>
            <person name="Yan Y.-Q."/>
            <person name="Du Z.-J."/>
        </authorList>
    </citation>
    <scope>NUCLEOTIDE SEQUENCE [LARGE SCALE GENOMIC DNA]</scope>
    <source>
        <strain evidence="5 6">F01003</strain>
    </source>
</reference>
<dbReference type="InterPro" id="IPR037066">
    <property type="entry name" value="Plug_dom_sf"/>
</dbReference>
<evidence type="ECO:0000256" key="3">
    <source>
        <dbReference type="ARBA" id="ARBA00023237"/>
    </source>
</evidence>
<evidence type="ECO:0000256" key="2">
    <source>
        <dbReference type="ARBA" id="ARBA00023136"/>
    </source>
</evidence>
<dbReference type="EMBL" id="SBIW01000025">
    <property type="protein sequence ID" value="RWY47456.1"/>
    <property type="molecule type" value="Genomic_DNA"/>
</dbReference>
<evidence type="ECO:0000256" key="1">
    <source>
        <dbReference type="ARBA" id="ARBA00004442"/>
    </source>
</evidence>
<dbReference type="Proteomes" id="UP000286701">
    <property type="component" value="Unassembled WGS sequence"/>
</dbReference>
<gene>
    <name evidence="5" type="ORF">EPL05_21855</name>
</gene>
<protein>
    <recommendedName>
        <fullName evidence="4">Outer membrane protein beta-barrel domain-containing protein</fullName>
    </recommendedName>
</protein>
<keyword evidence="3" id="KW-0998">Cell outer membrane</keyword>
<dbReference type="Gene3D" id="2.170.130.10">
    <property type="entry name" value="TonB-dependent receptor, plug domain"/>
    <property type="match status" value="1"/>
</dbReference>
<dbReference type="RefSeq" id="WP_128536121.1">
    <property type="nucleotide sequence ID" value="NZ_SBIW01000025.1"/>
</dbReference>
<name>A0A444MI66_9SPHI</name>
<keyword evidence="6" id="KW-1185">Reference proteome</keyword>
<dbReference type="SUPFAM" id="SSF56935">
    <property type="entry name" value="Porins"/>
    <property type="match status" value="1"/>
</dbReference>
<dbReference type="Gene3D" id="2.40.170.20">
    <property type="entry name" value="TonB-dependent receptor, beta-barrel domain"/>
    <property type="match status" value="1"/>
</dbReference>
<dbReference type="InterPro" id="IPR041700">
    <property type="entry name" value="OMP_b-brl_3"/>
</dbReference>
<dbReference type="Gene3D" id="2.60.40.1120">
    <property type="entry name" value="Carboxypeptidase-like, regulatory domain"/>
    <property type="match status" value="1"/>
</dbReference>